<organism evidence="4 5">
    <name type="scientific">Streptomyces sp. 900129855</name>
    <dbReference type="NCBI Taxonomy" id="3155129"/>
    <lineage>
        <taxon>Bacteria</taxon>
        <taxon>Bacillati</taxon>
        <taxon>Actinomycetota</taxon>
        <taxon>Actinomycetes</taxon>
        <taxon>Kitasatosporales</taxon>
        <taxon>Streptomycetaceae</taxon>
        <taxon>Streptomyces</taxon>
    </lineage>
</organism>
<reference evidence="4 5" key="1">
    <citation type="submission" date="2024-06" db="EMBL/GenBank/DDBJ databases">
        <title>The Natural Products Discovery Center: Release of the First 8490 Sequenced Strains for Exploring Actinobacteria Biosynthetic Diversity.</title>
        <authorList>
            <person name="Kalkreuter E."/>
            <person name="Kautsar S.A."/>
            <person name="Yang D."/>
            <person name="Bader C.D."/>
            <person name="Teijaro C.N."/>
            <person name="Fluegel L."/>
            <person name="Davis C.M."/>
            <person name="Simpson J.R."/>
            <person name="Lauterbach L."/>
            <person name="Steele A.D."/>
            <person name="Gui C."/>
            <person name="Meng S."/>
            <person name="Li G."/>
            <person name="Viehrig K."/>
            <person name="Ye F."/>
            <person name="Su P."/>
            <person name="Kiefer A.F."/>
            <person name="Nichols A."/>
            <person name="Cepeda A.J."/>
            <person name="Yan W."/>
            <person name="Fan B."/>
            <person name="Jiang Y."/>
            <person name="Adhikari A."/>
            <person name="Zheng C.-J."/>
            <person name="Schuster L."/>
            <person name="Cowan T.M."/>
            <person name="Smanski M.J."/>
            <person name="Chevrette M.G."/>
            <person name="De Carvalho L.P.S."/>
            <person name="Shen B."/>
        </authorList>
    </citation>
    <scope>NUCLEOTIDE SEQUENCE [LARGE SCALE GENOMIC DNA]</scope>
    <source>
        <strain evidence="4 5">NPDC033843</strain>
    </source>
</reference>
<evidence type="ECO:0000313" key="4">
    <source>
        <dbReference type="EMBL" id="MEU3786158.1"/>
    </source>
</evidence>
<feature type="region of interest" description="Disordered" evidence="1">
    <location>
        <begin position="1"/>
        <end position="21"/>
    </location>
</feature>
<feature type="transmembrane region" description="Helical" evidence="2">
    <location>
        <begin position="115"/>
        <end position="134"/>
    </location>
</feature>
<feature type="transmembrane region" description="Helical" evidence="2">
    <location>
        <begin position="331"/>
        <end position="351"/>
    </location>
</feature>
<dbReference type="EMBL" id="JBEZVE010000026">
    <property type="protein sequence ID" value="MEU3786158.1"/>
    <property type="molecule type" value="Genomic_DNA"/>
</dbReference>
<proteinExistence type="predicted"/>
<feature type="domain" description="Acyltransferase 3" evidence="3">
    <location>
        <begin position="27"/>
        <end position="348"/>
    </location>
</feature>
<keyword evidence="2" id="KW-1133">Transmembrane helix</keyword>
<feature type="transmembrane region" description="Helical" evidence="2">
    <location>
        <begin position="219"/>
        <end position="249"/>
    </location>
</feature>
<protein>
    <submittedName>
        <fullName evidence="4">Acyltransferase</fullName>
        <ecNumber evidence="4">2.3.-.-</ecNumber>
    </submittedName>
</protein>
<feature type="transmembrane region" description="Helical" evidence="2">
    <location>
        <begin position="270"/>
        <end position="289"/>
    </location>
</feature>
<keyword evidence="2" id="KW-0472">Membrane</keyword>
<evidence type="ECO:0000256" key="1">
    <source>
        <dbReference type="SAM" id="MobiDB-lite"/>
    </source>
</evidence>
<feature type="transmembrane region" description="Helical" evidence="2">
    <location>
        <begin position="295"/>
        <end position="319"/>
    </location>
</feature>
<feature type="transmembrane region" description="Helical" evidence="2">
    <location>
        <begin position="188"/>
        <end position="207"/>
    </location>
</feature>
<dbReference type="Proteomes" id="UP001550739">
    <property type="component" value="Unassembled WGS sequence"/>
</dbReference>
<evidence type="ECO:0000259" key="3">
    <source>
        <dbReference type="Pfam" id="PF01757"/>
    </source>
</evidence>
<name>A0ABV2ZUE2_9ACTN</name>
<keyword evidence="4" id="KW-0808">Transferase</keyword>
<dbReference type="GO" id="GO:0016746">
    <property type="term" value="F:acyltransferase activity"/>
    <property type="evidence" value="ECO:0007669"/>
    <property type="project" value="UniProtKB-KW"/>
</dbReference>
<dbReference type="EC" id="2.3.-.-" evidence="4"/>
<dbReference type="InterPro" id="IPR002656">
    <property type="entry name" value="Acyl_transf_3_dom"/>
</dbReference>
<evidence type="ECO:0000256" key="2">
    <source>
        <dbReference type="SAM" id="Phobius"/>
    </source>
</evidence>
<evidence type="ECO:0000313" key="5">
    <source>
        <dbReference type="Proteomes" id="UP001550739"/>
    </source>
</evidence>
<sequence length="376" mass="42348">MALPSPAVQPEQRPGTPGRRRERPRLYAVDGIRLLAALMVALHHYAGTRRANLPDNLIWDRPVSDIMPTVFHVAAYGWIGVEIFFVISGFVICMSCWGRTPRQFFVSRVIRLYPAYWFAVLFTTAVPAALPGVWEQLRARDVLLNLTMLQSGSGVRNVDGVYWTLWSELRFYLLFLAVVWRGPTYRRVVVFCCVWGAAAMPAPVADFPLLDLLAAPESAWYFIAGLALYLMHRFGQDLLLWGILGMAWLMAQKELGDRIDEVEHVSGWRGAVLVFTVFLLVMVAVALGWTDRVRWRWLVTAGSLTYPLYLMHYAAGTALISRLRDEMDARLLVAVVLAGFLLLSWAAHRFVERPVAGAVKRGLEGAFVRLRADQAG</sequence>
<gene>
    <name evidence="4" type="ORF">AB0E89_37410</name>
</gene>
<dbReference type="InterPro" id="IPR050879">
    <property type="entry name" value="Acyltransferase_3"/>
</dbReference>
<comment type="caution">
    <text evidence="4">The sequence shown here is derived from an EMBL/GenBank/DDBJ whole genome shotgun (WGS) entry which is preliminary data.</text>
</comment>
<dbReference type="PANTHER" id="PTHR23028">
    <property type="entry name" value="ACETYLTRANSFERASE"/>
    <property type="match status" value="1"/>
</dbReference>
<feature type="transmembrane region" description="Helical" evidence="2">
    <location>
        <begin position="161"/>
        <end position="181"/>
    </location>
</feature>
<keyword evidence="4" id="KW-0012">Acyltransferase</keyword>
<accession>A0ABV2ZUE2</accession>
<dbReference type="RefSeq" id="WP_361708154.1">
    <property type="nucleotide sequence ID" value="NZ_JBEZVE010000026.1"/>
</dbReference>
<keyword evidence="5" id="KW-1185">Reference proteome</keyword>
<dbReference type="Pfam" id="PF01757">
    <property type="entry name" value="Acyl_transf_3"/>
    <property type="match status" value="1"/>
</dbReference>
<feature type="transmembrane region" description="Helical" evidence="2">
    <location>
        <begin position="66"/>
        <end position="94"/>
    </location>
</feature>
<keyword evidence="2" id="KW-0812">Transmembrane</keyword>
<dbReference type="PANTHER" id="PTHR23028:SF53">
    <property type="entry name" value="ACYL_TRANSF_3 DOMAIN-CONTAINING PROTEIN"/>
    <property type="match status" value="1"/>
</dbReference>